<dbReference type="PaxDb" id="9913-ENSBTAP00000009931"/>
<name>E1BGK5_BOVIN</name>
<dbReference type="eggNOG" id="KOG1164">
    <property type="taxonomic scope" value="Eukaryota"/>
</dbReference>
<dbReference type="GO" id="GO:0000139">
    <property type="term" value="C:Golgi membrane"/>
    <property type="evidence" value="ECO:0007669"/>
    <property type="project" value="UniProtKB-ARBA"/>
</dbReference>
<evidence type="ECO:0000256" key="7">
    <source>
        <dbReference type="ARBA" id="ARBA00022527"/>
    </source>
</evidence>
<keyword evidence="7 15" id="KW-0723">Serine/threonine-protein kinase</keyword>
<dbReference type="PROSITE" id="PS00108">
    <property type="entry name" value="PROTEIN_KINASE_ST"/>
    <property type="match status" value="1"/>
</dbReference>
<comment type="similarity">
    <text evidence="4">Belongs to the protein kinase superfamily. CK1 Ser/Thr protein kinase family. Casein kinase I subfamily.</text>
</comment>
<dbReference type="SMART" id="SM00220">
    <property type="entry name" value="S_TKc"/>
    <property type="match status" value="1"/>
</dbReference>
<dbReference type="FunFam" id="3.30.200.20:FF:000538">
    <property type="entry name" value="Putative Casein kinase I"/>
    <property type="match status" value="1"/>
</dbReference>
<evidence type="ECO:0000256" key="4">
    <source>
        <dbReference type="ARBA" id="ARBA00005926"/>
    </source>
</evidence>
<dbReference type="HOGENOM" id="CLU_019279_2_0_1"/>
<evidence type="ECO:0000256" key="3">
    <source>
        <dbReference type="ARBA" id="ARBA00004300"/>
    </source>
</evidence>
<keyword evidence="13" id="KW-0539">Nucleus</keyword>
<evidence type="ECO:0000259" key="17">
    <source>
        <dbReference type="PROSITE" id="PS50011"/>
    </source>
</evidence>
<protein>
    <recommendedName>
        <fullName evidence="5">non-specific serine/threonine protein kinase</fullName>
        <ecNumber evidence="5">2.7.11.1</ecNumber>
    </recommendedName>
</protein>
<evidence type="ECO:0000256" key="10">
    <source>
        <dbReference type="ARBA" id="ARBA00022777"/>
    </source>
</evidence>
<dbReference type="OrthoDB" id="5800476at2759"/>
<dbReference type="GO" id="GO:0005524">
    <property type="term" value="F:ATP binding"/>
    <property type="evidence" value="ECO:0007669"/>
    <property type="project" value="UniProtKB-UniRule"/>
</dbReference>
<feature type="compositionally biased region" description="Pro residues" evidence="16">
    <location>
        <begin position="327"/>
        <end position="349"/>
    </location>
</feature>
<evidence type="ECO:0000256" key="9">
    <source>
        <dbReference type="ARBA" id="ARBA00022741"/>
    </source>
</evidence>
<evidence type="ECO:0000313" key="18">
    <source>
        <dbReference type="Ensembl" id="ENSBTAP00000009931.7"/>
    </source>
</evidence>
<evidence type="ECO:0000256" key="12">
    <source>
        <dbReference type="ARBA" id="ARBA00023212"/>
    </source>
</evidence>
<keyword evidence="6" id="KW-0963">Cytoplasm</keyword>
<organism evidence="18 19">
    <name type="scientific">Bos taurus</name>
    <name type="common">Bovine</name>
    <dbReference type="NCBI Taxonomy" id="9913"/>
    <lineage>
        <taxon>Eukaryota</taxon>
        <taxon>Metazoa</taxon>
        <taxon>Chordata</taxon>
        <taxon>Craniata</taxon>
        <taxon>Vertebrata</taxon>
        <taxon>Euteleostomi</taxon>
        <taxon>Mammalia</taxon>
        <taxon>Eutheria</taxon>
        <taxon>Laurasiatheria</taxon>
        <taxon>Artiodactyla</taxon>
        <taxon>Ruminantia</taxon>
        <taxon>Pecora</taxon>
        <taxon>Bovidae</taxon>
        <taxon>Bovinae</taxon>
        <taxon>Bos</taxon>
    </lineage>
</organism>
<evidence type="ECO:0000256" key="1">
    <source>
        <dbReference type="ARBA" id="ARBA00004123"/>
    </source>
</evidence>
<evidence type="ECO:0000256" key="2">
    <source>
        <dbReference type="ARBA" id="ARBA00004186"/>
    </source>
</evidence>
<dbReference type="Ensembl" id="ENSBTAT00000009931.7">
    <property type="protein sequence ID" value="ENSBTAP00000009931.7"/>
    <property type="gene ID" value="ENSBTAG00000047582.4"/>
</dbReference>
<dbReference type="InterPro" id="IPR050235">
    <property type="entry name" value="CK1_Ser-Thr_kinase"/>
</dbReference>
<feature type="binding site" evidence="14">
    <location>
        <position position="38"/>
    </location>
    <ligand>
        <name>ATP</name>
        <dbReference type="ChEBI" id="CHEBI:30616"/>
    </ligand>
</feature>
<reference evidence="18" key="3">
    <citation type="submission" date="2025-09" db="UniProtKB">
        <authorList>
            <consortium name="Ensembl"/>
        </authorList>
    </citation>
    <scope>IDENTIFICATION</scope>
    <source>
        <strain evidence="18">Hereford</strain>
    </source>
</reference>
<dbReference type="InterPro" id="IPR008271">
    <property type="entry name" value="Ser/Thr_kinase_AS"/>
</dbReference>
<proteinExistence type="inferred from homology"/>
<evidence type="ECO:0000256" key="15">
    <source>
        <dbReference type="RuleBase" id="RU000304"/>
    </source>
</evidence>
<evidence type="ECO:0000256" key="11">
    <source>
        <dbReference type="ARBA" id="ARBA00022840"/>
    </source>
</evidence>
<dbReference type="Bgee" id="ENSBTAG00000047582">
    <property type="expression patterns" value="Expressed in saliva-secreting gland and 105 other cell types or tissues"/>
</dbReference>
<evidence type="ECO:0000256" key="6">
    <source>
        <dbReference type="ARBA" id="ARBA00022490"/>
    </source>
</evidence>
<dbReference type="PROSITE" id="PS50011">
    <property type="entry name" value="PROTEIN_KINASE_DOM"/>
    <property type="match status" value="1"/>
</dbReference>
<evidence type="ECO:0000256" key="13">
    <source>
        <dbReference type="ARBA" id="ARBA00023242"/>
    </source>
</evidence>
<feature type="region of interest" description="Disordered" evidence="16">
    <location>
        <begin position="308"/>
        <end position="388"/>
    </location>
</feature>
<gene>
    <name evidence="18" type="primary">CSNK1E</name>
</gene>
<evidence type="ECO:0000256" key="5">
    <source>
        <dbReference type="ARBA" id="ARBA00012513"/>
    </source>
</evidence>
<sequence length="452" mass="51274">MELRVGNKYRLGRKIGSGSFGDIYLGANIASGEEVAIKLECVKTKHPQLHIESKFYKMMQGGVGIPSIKWCGAEGDYNVMVMELLGPSLEDLFNFCSRKFSLKTVLLLADQMISRIEYIHSKNFIHRDVKPDNFLMGLGKKGNLVYIIDFGLAKKYRDARTHQHIPYRENKNLTGTARYASINTHLGIEQSRRDDLESLGYVLMYFNLGSLPWQGLKAATKRQKYERISEKKMSTPIEVLCKGYPSEFSTYLNFCRSLRFDDKPDYSYLRQLFRNLFHRQGFSYDYVFDWNMLKFVSLLKDVDRERREHEREERMGQLRGSATRALPPGPPTGALPSPSSPNPDPPPCLPGNTSPRAISRVDRERKVSMRLHRGAPANVSSSDLTGRQEVSRISASQMRTSGVLEITHPLLPLHERPGGVEFCSGERLARLSCQQLSPSHPSASLPPDKRAI</sequence>
<keyword evidence="11 14" id="KW-0067">ATP-binding</keyword>
<dbReference type="Gene3D" id="1.10.510.10">
    <property type="entry name" value="Transferase(Phosphotransferase) domain 1"/>
    <property type="match status" value="1"/>
</dbReference>
<reference evidence="18" key="1">
    <citation type="submission" date="2018-03" db="EMBL/GenBank/DDBJ databases">
        <title>ARS-UCD1.2.</title>
        <authorList>
            <person name="Rosen B.D."/>
            <person name="Bickhart D.M."/>
            <person name="Koren S."/>
            <person name="Schnabel R.D."/>
            <person name="Hall R."/>
            <person name="Zimin A."/>
            <person name="Dreischer C."/>
            <person name="Schultheiss S."/>
            <person name="Schroeder S.G."/>
            <person name="Elsik C.G."/>
            <person name="Couldrey C."/>
            <person name="Liu G.E."/>
            <person name="Van Tassell C.P."/>
            <person name="Phillippy A.M."/>
            <person name="Smith T.P.L."/>
            <person name="Medrano J.F."/>
        </authorList>
    </citation>
    <scope>NUCLEOTIDE SEQUENCE [LARGE SCALE GENOMIC DNA]</scope>
    <source>
        <strain evidence="18">Hereford</strain>
    </source>
</reference>
<feature type="domain" description="Protein kinase" evidence="17">
    <location>
        <begin position="9"/>
        <end position="277"/>
    </location>
</feature>
<dbReference type="InterPro" id="IPR000719">
    <property type="entry name" value="Prot_kinase_dom"/>
</dbReference>
<dbReference type="GO" id="GO:0005819">
    <property type="term" value="C:spindle"/>
    <property type="evidence" value="ECO:0007669"/>
    <property type="project" value="UniProtKB-SubCell"/>
</dbReference>
<dbReference type="PANTHER" id="PTHR11909">
    <property type="entry name" value="CASEIN KINASE-RELATED"/>
    <property type="match status" value="1"/>
</dbReference>
<dbReference type="GO" id="GO:0005813">
    <property type="term" value="C:centrosome"/>
    <property type="evidence" value="ECO:0007669"/>
    <property type="project" value="UniProtKB-SubCell"/>
</dbReference>
<keyword evidence="8" id="KW-0808">Transferase</keyword>
<evidence type="ECO:0000256" key="14">
    <source>
        <dbReference type="PROSITE-ProRule" id="PRU10141"/>
    </source>
</evidence>
<dbReference type="VEuPathDB" id="HostDB:ENSBTAG00000047582"/>
<keyword evidence="9 14" id="KW-0547">Nucleotide-binding</keyword>
<reference evidence="18" key="2">
    <citation type="submission" date="2025-08" db="UniProtKB">
        <authorList>
            <consortium name="Ensembl"/>
        </authorList>
    </citation>
    <scope>IDENTIFICATION</scope>
    <source>
        <strain evidence="18">Hereford</strain>
    </source>
</reference>
<dbReference type="PROSITE" id="PS00107">
    <property type="entry name" value="PROTEIN_KINASE_ATP"/>
    <property type="match status" value="1"/>
</dbReference>
<dbReference type="GO" id="GO:0004674">
    <property type="term" value="F:protein serine/threonine kinase activity"/>
    <property type="evidence" value="ECO:0007669"/>
    <property type="project" value="UniProtKB-KW"/>
</dbReference>
<evidence type="ECO:0000256" key="16">
    <source>
        <dbReference type="SAM" id="MobiDB-lite"/>
    </source>
</evidence>
<comment type="subcellular location">
    <subcellularLocation>
        <location evidence="3">Cytoplasm</location>
        <location evidence="3">Cytoskeleton</location>
        <location evidence="3">Microtubule organizing center</location>
        <location evidence="3">Centrosome</location>
    </subcellularLocation>
    <subcellularLocation>
        <location evidence="2">Cytoplasm</location>
        <location evidence="2">Cytoskeleton</location>
        <location evidence="2">Spindle</location>
    </subcellularLocation>
    <subcellularLocation>
        <location evidence="1">Nucleus</location>
    </subcellularLocation>
</comment>
<dbReference type="InterPro" id="IPR017441">
    <property type="entry name" value="Protein_kinase_ATP_BS"/>
</dbReference>
<dbReference type="InterPro" id="IPR011009">
    <property type="entry name" value="Kinase-like_dom_sf"/>
</dbReference>
<keyword evidence="19" id="KW-1185">Reference proteome</keyword>
<dbReference type="Proteomes" id="UP000009136">
    <property type="component" value="Chromosome 5"/>
</dbReference>
<keyword evidence="10" id="KW-0418">Kinase</keyword>
<dbReference type="CDD" id="cd14125">
    <property type="entry name" value="STKc_CK1_delta_epsilon"/>
    <property type="match status" value="1"/>
</dbReference>
<dbReference type="GeneTree" id="ENSGT00940000153536"/>
<dbReference type="Pfam" id="PF00069">
    <property type="entry name" value="Pkinase"/>
    <property type="match status" value="1"/>
</dbReference>
<dbReference type="GO" id="GO:0005634">
    <property type="term" value="C:nucleus"/>
    <property type="evidence" value="ECO:0007669"/>
    <property type="project" value="UniProtKB-SubCell"/>
</dbReference>
<dbReference type="EC" id="2.7.11.1" evidence="5"/>
<dbReference type="SUPFAM" id="SSF56112">
    <property type="entry name" value="Protein kinase-like (PK-like)"/>
    <property type="match status" value="1"/>
</dbReference>
<accession>E1BGK5</accession>
<evidence type="ECO:0000256" key="8">
    <source>
        <dbReference type="ARBA" id="ARBA00022679"/>
    </source>
</evidence>
<keyword evidence="12" id="KW-0206">Cytoskeleton</keyword>
<evidence type="ECO:0000313" key="19">
    <source>
        <dbReference type="Proteomes" id="UP000009136"/>
    </source>
</evidence>
<dbReference type="FunFam" id="1.10.510.10:FF:000194">
    <property type="entry name" value="Casein kinase I isoform delta"/>
    <property type="match status" value="1"/>
</dbReference>
<dbReference type="AlphaFoldDB" id="E1BGK5"/>